<feature type="compositionally biased region" description="Low complexity" evidence="1">
    <location>
        <begin position="11"/>
        <end position="20"/>
    </location>
</feature>
<accession>A0A940YGT1</accession>
<gene>
    <name evidence="3" type="ORF">KAK03_21505</name>
</gene>
<evidence type="ECO:0000256" key="1">
    <source>
        <dbReference type="SAM" id="MobiDB-lite"/>
    </source>
</evidence>
<protein>
    <submittedName>
        <fullName evidence="3">DUF1566 domain-containing protein</fullName>
    </submittedName>
</protein>
<feature type="region of interest" description="Disordered" evidence="1">
    <location>
        <begin position="1"/>
        <end position="20"/>
    </location>
</feature>
<comment type="caution">
    <text evidence="3">The sequence shown here is derived from an EMBL/GenBank/DDBJ whole genome shotgun (WGS) entry which is preliminary data.</text>
</comment>
<dbReference type="EMBL" id="JAGQDD010000023">
    <property type="protein sequence ID" value="MBQ0933056.1"/>
    <property type="molecule type" value="Genomic_DNA"/>
</dbReference>
<dbReference type="AlphaFoldDB" id="A0A940YGT1"/>
<dbReference type="InterPro" id="IPR011460">
    <property type="entry name" value="Lcl_C"/>
</dbReference>
<feature type="compositionally biased region" description="Polar residues" evidence="1">
    <location>
        <begin position="62"/>
        <end position="80"/>
    </location>
</feature>
<dbReference type="Proteomes" id="UP000676246">
    <property type="component" value="Unassembled WGS sequence"/>
</dbReference>
<dbReference type="Gene3D" id="2.60.40.10">
    <property type="entry name" value="Immunoglobulins"/>
    <property type="match status" value="1"/>
</dbReference>
<name>A0A940YGT1_9BURK</name>
<organism evidence="3 4">
    <name type="scientific">Ideonella alba</name>
    <dbReference type="NCBI Taxonomy" id="2824118"/>
    <lineage>
        <taxon>Bacteria</taxon>
        <taxon>Pseudomonadati</taxon>
        <taxon>Pseudomonadota</taxon>
        <taxon>Betaproteobacteria</taxon>
        <taxon>Burkholderiales</taxon>
        <taxon>Sphaerotilaceae</taxon>
        <taxon>Ideonella</taxon>
    </lineage>
</organism>
<dbReference type="RefSeq" id="WP_210803828.1">
    <property type="nucleotide sequence ID" value="NZ_JAGQDD010000023.1"/>
</dbReference>
<reference evidence="3 4" key="1">
    <citation type="submission" date="2021-04" db="EMBL/GenBank/DDBJ databases">
        <title>The genome sequence of Ideonella sp. 3Y2.</title>
        <authorList>
            <person name="Liu Y."/>
        </authorList>
    </citation>
    <scope>NUCLEOTIDE SEQUENCE [LARGE SCALE GENOMIC DNA]</scope>
    <source>
        <strain evidence="3 4">3Y2</strain>
    </source>
</reference>
<keyword evidence="4" id="KW-1185">Reference proteome</keyword>
<proteinExistence type="predicted"/>
<feature type="domain" description="Lcl C-terminal" evidence="2">
    <location>
        <begin position="421"/>
        <end position="543"/>
    </location>
</feature>
<feature type="region of interest" description="Disordered" evidence="1">
    <location>
        <begin position="42"/>
        <end position="94"/>
    </location>
</feature>
<evidence type="ECO:0000259" key="2">
    <source>
        <dbReference type="Pfam" id="PF07603"/>
    </source>
</evidence>
<dbReference type="Pfam" id="PF07603">
    <property type="entry name" value="Lcl_C"/>
    <property type="match status" value="1"/>
</dbReference>
<sequence length="563" mass="57552">MHAPKNQPERPSTAAPAQSSPAFGRSALTLMLCAMLSACGGGGGGGEVPSDPAQGGGGTVVLPSTTLDSVRSDSATQPGAVTSGGRTDDTTPTISGTLSAALGAGQTLRVYDGDLALASAPTVSGRTWTLTPATPLAAGEHRLSAQVVGADGLTGVRSAVFTLTVAPVRWQALTPAQAVRMTPTTLRLTGSGWPASGWQLAVSDDPDARCDAPTDVTDTTMDVRCSFRLPGTRQLALTLNGQAVAQPTVAVVSNVSGVTWSSPSTSGFGTGTVTAGETVQFKVSGTALQADAVLAMAVDGCTAAPTETGTPSATQRLFSCTIDLATPAGNQSGVLHATDAAGPQLAAWQLPVAVPAVTAPAPRLPHSGITSSQCYSTTGGITLGACSAADAIALNGQQDGHRAAVQKMSFTRVGTHALDECVKDNRTGLVWEGKTVTGQRSTDSNIHFGTGTNPGANLWAKDDYIAEVNRVRLCGFSDWRLPTAEEMRSIIDYGITTAGSSLPPAWFVNSSHSGLHWTATVDATGNYRWVMDMASGSQAYEPEFSPVSGGGYLHQVRLVRGGS</sequence>
<evidence type="ECO:0000313" key="3">
    <source>
        <dbReference type="EMBL" id="MBQ0933056.1"/>
    </source>
</evidence>
<evidence type="ECO:0000313" key="4">
    <source>
        <dbReference type="Proteomes" id="UP000676246"/>
    </source>
</evidence>
<dbReference type="InterPro" id="IPR013783">
    <property type="entry name" value="Ig-like_fold"/>
</dbReference>